<dbReference type="InterPro" id="IPR026285">
    <property type="entry name" value="TenA_E"/>
</dbReference>
<dbReference type="InterPro" id="IPR016084">
    <property type="entry name" value="Haem_Oase-like_multi-hlx"/>
</dbReference>
<dbReference type="OrthoDB" id="3711545at2"/>
<evidence type="ECO:0000259" key="4">
    <source>
        <dbReference type="Pfam" id="PF03070"/>
    </source>
</evidence>
<dbReference type="AlphaFoldDB" id="A0A4R6G766"/>
<keyword evidence="1" id="KW-0378">Hydrolase</keyword>
<dbReference type="GO" id="GO:0050334">
    <property type="term" value="F:thiaminase activity"/>
    <property type="evidence" value="ECO:0007669"/>
    <property type="project" value="UniProtKB-UniRule"/>
</dbReference>
<protein>
    <recommendedName>
        <fullName evidence="1">Aminopyrimidine aminohydrolase</fullName>
        <ecNumber evidence="1">3.5.99.2</ecNumber>
    </recommendedName>
</protein>
<comment type="similarity">
    <text evidence="1">Belongs to the TenA family.</text>
</comment>
<reference evidence="5 6" key="1">
    <citation type="submission" date="2019-03" db="EMBL/GenBank/DDBJ databases">
        <title>Genomic Encyclopedia of Type Strains, Phase IV (KMG-IV): sequencing the most valuable type-strain genomes for metagenomic binning, comparative biology and taxonomic classification.</title>
        <authorList>
            <person name="Goeker M."/>
        </authorList>
    </citation>
    <scope>NUCLEOTIDE SEQUENCE [LARGE SCALE GENOMIC DNA]</scope>
    <source>
        <strain evidence="5 6">DSM 18555</strain>
    </source>
</reference>
<dbReference type="Pfam" id="PF03070">
    <property type="entry name" value="TENA_THI-4"/>
    <property type="match status" value="1"/>
</dbReference>
<dbReference type="GO" id="GO:0009229">
    <property type="term" value="P:thiamine diphosphate biosynthetic process"/>
    <property type="evidence" value="ECO:0007669"/>
    <property type="project" value="UniProtKB-UniPathway"/>
</dbReference>
<evidence type="ECO:0000313" key="5">
    <source>
        <dbReference type="EMBL" id="TDN89820.1"/>
    </source>
</evidence>
<proteinExistence type="inferred from homology"/>
<comment type="caution">
    <text evidence="5">The sequence shown here is derived from an EMBL/GenBank/DDBJ whole genome shotgun (WGS) entry which is preliminary data.</text>
</comment>
<comment type="function">
    <text evidence="1">Catalyzes an amino-pyrimidine hydrolysis reaction at the C5' of the pyrimidine moiety of thiamine compounds, a reaction that is part of a thiamine salvage pathway. Thus, catalyzes the conversion of 4-amino-5-aminomethyl-2-methylpyrimidine to 4-amino-5-hydroxymethyl-2-methylpyrimidine (HMP).</text>
</comment>
<feature type="active site" description="Proton donor" evidence="2">
    <location>
        <position position="218"/>
    </location>
</feature>
<dbReference type="GO" id="GO:0005829">
    <property type="term" value="C:cytosol"/>
    <property type="evidence" value="ECO:0007669"/>
    <property type="project" value="TreeGrafter"/>
</dbReference>
<dbReference type="PIRSF" id="PIRSF003170">
    <property type="entry name" value="Pet18p"/>
    <property type="match status" value="1"/>
</dbReference>
<evidence type="ECO:0000256" key="3">
    <source>
        <dbReference type="PIRSR" id="PIRSR003170-2"/>
    </source>
</evidence>
<dbReference type="EMBL" id="SNWF01000005">
    <property type="protein sequence ID" value="TDN89820.1"/>
    <property type="molecule type" value="Genomic_DNA"/>
</dbReference>
<feature type="binding site" evidence="3">
    <location>
        <position position="57"/>
    </location>
    <ligand>
        <name>substrate</name>
    </ligand>
</feature>
<sequence>MTDTPFSKRNNPTSTFTEWLREQNQENWDAAINHRFIDELFAGSVADDVLQHYLVQDYQFIDRFVALLGAAIASADLFTSRVRFSRFAAMITSDENTYFLRAFDELGLADKHRITPPLTEATKAFQALMTESAESRMYPLCLSVLVVAEWLYLSWADRPDAKLPERFIHAEWITLHNNPTFAEFIGWMRSELDRTGPLLDAQEQARCVGMFSRAVALERAFFDHVYTPLTYS</sequence>
<evidence type="ECO:0000256" key="1">
    <source>
        <dbReference type="PIRNR" id="PIRNR003170"/>
    </source>
</evidence>
<evidence type="ECO:0000256" key="2">
    <source>
        <dbReference type="PIRSR" id="PIRSR003170-1"/>
    </source>
</evidence>
<comment type="pathway">
    <text evidence="1">Cofactor biosynthesis; thiamine diphosphate biosynthesis.</text>
</comment>
<dbReference type="Proteomes" id="UP000294737">
    <property type="component" value="Unassembled WGS sequence"/>
</dbReference>
<dbReference type="PANTHER" id="PTHR43198:SF2">
    <property type="entry name" value="SI:CH1073-67J19.1-RELATED"/>
    <property type="match status" value="1"/>
</dbReference>
<dbReference type="RefSeq" id="WP_112991917.1">
    <property type="nucleotide sequence ID" value="NZ_PTLZ01000002.1"/>
</dbReference>
<dbReference type="SUPFAM" id="SSF48613">
    <property type="entry name" value="Heme oxygenase-like"/>
    <property type="match status" value="1"/>
</dbReference>
<dbReference type="Gene3D" id="1.20.910.10">
    <property type="entry name" value="Heme oxygenase-like"/>
    <property type="match status" value="1"/>
</dbReference>
<keyword evidence="6" id="KW-1185">Reference proteome</keyword>
<dbReference type="GO" id="GO:0009228">
    <property type="term" value="P:thiamine biosynthetic process"/>
    <property type="evidence" value="ECO:0007669"/>
    <property type="project" value="UniProtKB-KW"/>
</dbReference>
<keyword evidence="1" id="KW-0784">Thiamine biosynthesis</keyword>
<feature type="binding site" evidence="3">
    <location>
        <position position="149"/>
    </location>
    <ligand>
        <name>substrate</name>
    </ligand>
</feature>
<gene>
    <name evidence="5" type="ORF">EV677_1882</name>
</gene>
<dbReference type="UniPathway" id="UPA00060"/>
<comment type="catalytic activity">
    <reaction evidence="1">
        <text>thiamine + H2O = 5-(2-hydroxyethyl)-4-methylthiazole + 4-amino-5-hydroxymethyl-2-methylpyrimidine + H(+)</text>
        <dbReference type="Rhea" id="RHEA:17509"/>
        <dbReference type="ChEBI" id="CHEBI:15377"/>
        <dbReference type="ChEBI" id="CHEBI:15378"/>
        <dbReference type="ChEBI" id="CHEBI:16892"/>
        <dbReference type="ChEBI" id="CHEBI:17957"/>
        <dbReference type="ChEBI" id="CHEBI:18385"/>
        <dbReference type="EC" id="3.5.99.2"/>
    </reaction>
</comment>
<organism evidence="5 6">
    <name type="scientific">Herminiimonas fonticola</name>
    <dbReference type="NCBI Taxonomy" id="303380"/>
    <lineage>
        <taxon>Bacteria</taxon>
        <taxon>Pseudomonadati</taxon>
        <taxon>Pseudomonadota</taxon>
        <taxon>Betaproteobacteria</taxon>
        <taxon>Burkholderiales</taxon>
        <taxon>Oxalobacteraceae</taxon>
        <taxon>Herminiimonas</taxon>
    </lineage>
</organism>
<dbReference type="InterPro" id="IPR004305">
    <property type="entry name" value="Thiaminase-2/PQQC"/>
</dbReference>
<accession>A0A4R6G766</accession>
<comment type="catalytic activity">
    <reaction evidence="1">
        <text>4-amino-5-aminomethyl-2-methylpyrimidine + H2O = 4-amino-5-hydroxymethyl-2-methylpyrimidine + NH4(+)</text>
        <dbReference type="Rhea" id="RHEA:31799"/>
        <dbReference type="ChEBI" id="CHEBI:15377"/>
        <dbReference type="ChEBI" id="CHEBI:16892"/>
        <dbReference type="ChEBI" id="CHEBI:28938"/>
        <dbReference type="ChEBI" id="CHEBI:63416"/>
        <dbReference type="EC" id="3.5.99.2"/>
    </reaction>
</comment>
<dbReference type="EC" id="3.5.99.2" evidence="1"/>
<feature type="binding site" evidence="3">
    <location>
        <position position="95"/>
    </location>
    <ligand>
        <name>substrate</name>
    </ligand>
</feature>
<evidence type="ECO:0000313" key="6">
    <source>
        <dbReference type="Proteomes" id="UP000294737"/>
    </source>
</evidence>
<name>A0A4R6G766_9BURK</name>
<feature type="domain" description="Thiaminase-2/PQQC" evidence="4">
    <location>
        <begin position="23"/>
        <end position="226"/>
    </location>
</feature>
<dbReference type="InterPro" id="IPR050967">
    <property type="entry name" value="Thiamine_Salvage_TenA"/>
</dbReference>
<dbReference type="CDD" id="cd19358">
    <property type="entry name" value="TenA_E_Spr0628-like"/>
    <property type="match status" value="1"/>
</dbReference>
<dbReference type="PANTHER" id="PTHR43198">
    <property type="entry name" value="BIFUNCTIONAL TH2 PROTEIN"/>
    <property type="match status" value="1"/>
</dbReference>